<keyword evidence="5" id="KW-0864">Zinc transport</keyword>
<feature type="transmembrane region" description="Helical" evidence="10">
    <location>
        <begin position="32"/>
        <end position="53"/>
    </location>
</feature>
<evidence type="ECO:0000256" key="9">
    <source>
        <dbReference type="SAM" id="MobiDB-lite"/>
    </source>
</evidence>
<dbReference type="PANTHER" id="PTHR11562">
    <property type="entry name" value="CATION EFFLUX PROTEIN/ ZINC TRANSPORTER"/>
    <property type="match status" value="1"/>
</dbReference>
<dbReference type="Gene3D" id="1.20.1510.10">
    <property type="entry name" value="Cation efflux protein transmembrane domain"/>
    <property type="match status" value="1"/>
</dbReference>
<dbReference type="Pfam" id="PF16916">
    <property type="entry name" value="ZT_dimer"/>
    <property type="match status" value="1"/>
</dbReference>
<evidence type="ECO:0000256" key="8">
    <source>
        <dbReference type="ARBA" id="ARBA00023136"/>
    </source>
</evidence>
<evidence type="ECO:0000256" key="10">
    <source>
        <dbReference type="SAM" id="Phobius"/>
    </source>
</evidence>
<protein>
    <submittedName>
        <fullName evidence="13">Cobalt-zinc-cadmium efflux system protein</fullName>
    </submittedName>
</protein>
<dbReference type="Proteomes" id="UP001236369">
    <property type="component" value="Unassembled WGS sequence"/>
</dbReference>
<evidence type="ECO:0000259" key="12">
    <source>
        <dbReference type="Pfam" id="PF16916"/>
    </source>
</evidence>
<keyword evidence="4 10" id="KW-0812">Transmembrane</keyword>
<dbReference type="Pfam" id="PF01545">
    <property type="entry name" value="Cation_efflux"/>
    <property type="match status" value="1"/>
</dbReference>
<reference evidence="13 14" key="1">
    <citation type="submission" date="2023-07" db="EMBL/GenBank/DDBJ databases">
        <title>Genomic Encyclopedia of Type Strains, Phase IV (KMG-IV): sequencing the most valuable type-strain genomes for metagenomic binning, comparative biology and taxonomic classification.</title>
        <authorList>
            <person name="Goeker M."/>
        </authorList>
    </citation>
    <scope>NUCLEOTIDE SEQUENCE [LARGE SCALE GENOMIC DNA]</scope>
    <source>
        <strain evidence="13 14">DSM 19562</strain>
    </source>
</reference>
<feature type="domain" description="Cation efflux protein cytoplasmic" evidence="12">
    <location>
        <begin position="228"/>
        <end position="302"/>
    </location>
</feature>
<keyword evidence="7" id="KW-0406">Ion transport</keyword>
<sequence>MGAGHDHGHGGHSHGSHSHGGHSHAPKRFGTAFAVGIALNTAFVVIEAGYGYAANAMSLVADAGHNLSDVLGLLAAWVASVLVRRQRTARFTYGLRGSSILAALFNAVFLLIAMGAVMWEAAVRLVHPEPVAGGTVMVVAAIGILVNGVTAWLFASGAKGDINIRGAYLHMAADAAVSAGVVLAGLAIWATGLEWIDPAVSLVVAGLVVWATWGLLRDSVAMSLDAVPPEISPTAVEGFLRDRPGVSDLHDLHIWSMSTTSVALTAHLVMGEGHPGNGFLLETADGLRERFGIGHATLQIEEAGGPDCRLAGACAA</sequence>
<dbReference type="InterPro" id="IPR058533">
    <property type="entry name" value="Cation_efflux_TM"/>
</dbReference>
<feature type="compositionally biased region" description="Basic residues" evidence="9">
    <location>
        <begin position="10"/>
        <end position="24"/>
    </location>
</feature>
<keyword evidence="5" id="KW-0862">Zinc</keyword>
<dbReference type="SUPFAM" id="SSF161111">
    <property type="entry name" value="Cation efflux protein transmembrane domain-like"/>
    <property type="match status" value="1"/>
</dbReference>
<dbReference type="EMBL" id="JAUSVV010000001">
    <property type="protein sequence ID" value="MDQ0441180.1"/>
    <property type="molecule type" value="Genomic_DNA"/>
</dbReference>
<dbReference type="InterPro" id="IPR036837">
    <property type="entry name" value="Cation_efflux_CTD_sf"/>
</dbReference>
<comment type="similarity">
    <text evidence="2">Belongs to the cation diffusion facilitator (CDF) transporter (TC 2.A.4) family. SLC30A subfamily.</text>
</comment>
<feature type="domain" description="Cation efflux protein transmembrane" evidence="11">
    <location>
        <begin position="35"/>
        <end position="221"/>
    </location>
</feature>
<evidence type="ECO:0000313" key="13">
    <source>
        <dbReference type="EMBL" id="MDQ0441180.1"/>
    </source>
</evidence>
<evidence type="ECO:0000256" key="7">
    <source>
        <dbReference type="ARBA" id="ARBA00023065"/>
    </source>
</evidence>
<proteinExistence type="inferred from homology"/>
<evidence type="ECO:0000256" key="5">
    <source>
        <dbReference type="ARBA" id="ARBA00022906"/>
    </source>
</evidence>
<dbReference type="InterPro" id="IPR027470">
    <property type="entry name" value="Cation_efflux_CTD"/>
</dbReference>
<dbReference type="PANTHER" id="PTHR11562:SF17">
    <property type="entry name" value="RE54080P-RELATED"/>
    <property type="match status" value="1"/>
</dbReference>
<dbReference type="InterPro" id="IPR002524">
    <property type="entry name" value="Cation_efflux"/>
</dbReference>
<evidence type="ECO:0000256" key="3">
    <source>
        <dbReference type="ARBA" id="ARBA00022448"/>
    </source>
</evidence>
<feature type="region of interest" description="Disordered" evidence="9">
    <location>
        <begin position="1"/>
        <end position="24"/>
    </location>
</feature>
<evidence type="ECO:0000313" key="14">
    <source>
        <dbReference type="Proteomes" id="UP001236369"/>
    </source>
</evidence>
<feature type="transmembrane region" description="Helical" evidence="10">
    <location>
        <begin position="95"/>
        <end position="119"/>
    </location>
</feature>
<keyword evidence="3" id="KW-0813">Transport</keyword>
<keyword evidence="8 10" id="KW-0472">Membrane</keyword>
<evidence type="ECO:0000256" key="2">
    <source>
        <dbReference type="ARBA" id="ARBA00008873"/>
    </source>
</evidence>
<evidence type="ECO:0000256" key="6">
    <source>
        <dbReference type="ARBA" id="ARBA00022989"/>
    </source>
</evidence>
<dbReference type="InterPro" id="IPR027469">
    <property type="entry name" value="Cation_efflux_TMD_sf"/>
</dbReference>
<dbReference type="NCBIfam" id="TIGR01297">
    <property type="entry name" value="CDF"/>
    <property type="match status" value="1"/>
</dbReference>
<keyword evidence="14" id="KW-1185">Reference proteome</keyword>
<feature type="transmembrane region" description="Helical" evidence="10">
    <location>
        <begin position="167"/>
        <end position="189"/>
    </location>
</feature>
<keyword evidence="6 10" id="KW-1133">Transmembrane helix</keyword>
<dbReference type="SUPFAM" id="SSF160240">
    <property type="entry name" value="Cation efflux protein cytoplasmic domain-like"/>
    <property type="match status" value="1"/>
</dbReference>
<organism evidence="13 14">
    <name type="scientific">Methylobacterium persicinum</name>
    <dbReference type="NCBI Taxonomy" id="374426"/>
    <lineage>
        <taxon>Bacteria</taxon>
        <taxon>Pseudomonadati</taxon>
        <taxon>Pseudomonadota</taxon>
        <taxon>Alphaproteobacteria</taxon>
        <taxon>Hyphomicrobiales</taxon>
        <taxon>Methylobacteriaceae</taxon>
        <taxon>Methylobacterium</taxon>
    </lineage>
</organism>
<feature type="transmembrane region" description="Helical" evidence="10">
    <location>
        <begin position="65"/>
        <end position="83"/>
    </location>
</feature>
<feature type="transmembrane region" description="Helical" evidence="10">
    <location>
        <begin position="131"/>
        <end position="155"/>
    </location>
</feature>
<dbReference type="InterPro" id="IPR050681">
    <property type="entry name" value="CDF/SLC30A"/>
</dbReference>
<dbReference type="RefSeq" id="WP_238253054.1">
    <property type="nucleotide sequence ID" value="NZ_BPQX01000069.1"/>
</dbReference>
<comment type="subcellular location">
    <subcellularLocation>
        <location evidence="1">Membrane</location>
        <topology evidence="1">Multi-pass membrane protein</topology>
    </subcellularLocation>
</comment>
<comment type="caution">
    <text evidence="13">The sequence shown here is derived from an EMBL/GenBank/DDBJ whole genome shotgun (WGS) entry which is preliminary data.</text>
</comment>
<evidence type="ECO:0000256" key="4">
    <source>
        <dbReference type="ARBA" id="ARBA00022692"/>
    </source>
</evidence>
<evidence type="ECO:0000256" key="1">
    <source>
        <dbReference type="ARBA" id="ARBA00004141"/>
    </source>
</evidence>
<evidence type="ECO:0000259" key="11">
    <source>
        <dbReference type="Pfam" id="PF01545"/>
    </source>
</evidence>
<accession>A0ABU0HFW4</accession>
<gene>
    <name evidence="13" type="ORF">QO016_000657</name>
</gene>
<name>A0ABU0HFW4_9HYPH</name>
<feature type="transmembrane region" description="Helical" evidence="10">
    <location>
        <begin position="195"/>
        <end position="216"/>
    </location>
</feature>